<accession>A0A5J4TF37</accession>
<dbReference type="InterPro" id="IPR027417">
    <property type="entry name" value="P-loop_NTPase"/>
</dbReference>
<evidence type="ECO:0000313" key="3">
    <source>
        <dbReference type="Proteomes" id="UP000324800"/>
    </source>
</evidence>
<dbReference type="Proteomes" id="UP000324800">
    <property type="component" value="Unassembled WGS sequence"/>
</dbReference>
<comment type="caution">
    <text evidence="2">The sequence shown here is derived from an EMBL/GenBank/DDBJ whole genome shotgun (WGS) entry which is preliminary data.</text>
</comment>
<proteinExistence type="predicted"/>
<organism evidence="2 3">
    <name type="scientific">Streblomastix strix</name>
    <dbReference type="NCBI Taxonomy" id="222440"/>
    <lineage>
        <taxon>Eukaryota</taxon>
        <taxon>Metamonada</taxon>
        <taxon>Preaxostyla</taxon>
        <taxon>Oxymonadida</taxon>
        <taxon>Streblomastigidae</taxon>
        <taxon>Streblomastix</taxon>
    </lineage>
</organism>
<feature type="region of interest" description="Disordered" evidence="1">
    <location>
        <begin position="42"/>
        <end position="119"/>
    </location>
</feature>
<name>A0A5J4TF37_9EUKA</name>
<evidence type="ECO:0000313" key="2">
    <source>
        <dbReference type="EMBL" id="KAA6356767.1"/>
    </source>
</evidence>
<feature type="non-terminal residue" evidence="2">
    <location>
        <position position="119"/>
    </location>
</feature>
<dbReference type="AlphaFoldDB" id="A0A5J4TF37"/>
<feature type="compositionally biased region" description="Acidic residues" evidence="1">
    <location>
        <begin position="56"/>
        <end position="76"/>
    </location>
</feature>
<feature type="compositionally biased region" description="Acidic residues" evidence="1">
    <location>
        <begin position="96"/>
        <end position="111"/>
    </location>
</feature>
<evidence type="ECO:0000256" key="1">
    <source>
        <dbReference type="SAM" id="MobiDB-lite"/>
    </source>
</evidence>
<protein>
    <submittedName>
        <fullName evidence="2">Uncharacterized protein</fullName>
    </submittedName>
</protein>
<sequence length="119" mass="13758">MIPISGFCGDNMLEHSPNMPWFKGNTLFDSLDSLEIPKRPIIFTQSMSSHRRIVHDDDDDSDDVDDEIEDEEEDEESDRKRSRRHKPENTAKQYLDDEAEVGDEEDEESLSSEDPGVDR</sequence>
<dbReference type="Gene3D" id="3.40.50.300">
    <property type="entry name" value="P-loop containing nucleotide triphosphate hydrolases"/>
    <property type="match status" value="1"/>
</dbReference>
<reference evidence="2 3" key="1">
    <citation type="submission" date="2019-03" db="EMBL/GenBank/DDBJ databases">
        <title>Single cell metagenomics reveals metabolic interactions within the superorganism composed of flagellate Streblomastix strix and complex community of Bacteroidetes bacteria on its surface.</title>
        <authorList>
            <person name="Treitli S.C."/>
            <person name="Kolisko M."/>
            <person name="Husnik F."/>
            <person name="Keeling P."/>
            <person name="Hampl V."/>
        </authorList>
    </citation>
    <scope>NUCLEOTIDE SEQUENCE [LARGE SCALE GENOMIC DNA]</scope>
    <source>
        <strain evidence="2">ST1C</strain>
    </source>
</reference>
<dbReference type="EMBL" id="SNRW01032449">
    <property type="protein sequence ID" value="KAA6356767.1"/>
    <property type="molecule type" value="Genomic_DNA"/>
</dbReference>
<gene>
    <name evidence="2" type="ORF">EZS28_047706</name>
</gene>